<reference evidence="1 2" key="1">
    <citation type="journal article" date="2012" name="J. Bacteriol.">
        <title>Complete Genome Sequence of the Hyperthermophilic Archaeon Thermococcus sp. Strain CL1, Isolated from a Paralvinella sp. Polychaete Worm Collected from a Hydrothermal Vent.</title>
        <authorList>
            <person name="Jung J.H."/>
            <person name="Holden J.F."/>
            <person name="Seo D.H."/>
            <person name="Park K.H."/>
            <person name="Shin H."/>
            <person name="Ryu S."/>
            <person name="Lee J.H."/>
            <person name="Park C.S."/>
        </authorList>
    </citation>
    <scope>NUCLEOTIDE SEQUENCE [LARGE SCALE GENOMIC DNA]</scope>
    <source>
        <strain evidence="2">DSM 27260 / KACC 17922 / CL1</strain>
    </source>
</reference>
<protein>
    <submittedName>
        <fullName evidence="1">Uncharacterized protein</fullName>
    </submittedName>
</protein>
<name>I3ZVB6_THECF</name>
<accession>I3ZVB6</accession>
<gene>
    <name evidence="1" type="ORF">CL1_1451</name>
</gene>
<dbReference type="KEGG" id="thm:CL1_1451"/>
<proteinExistence type="predicted"/>
<dbReference type="GeneID" id="13037853"/>
<dbReference type="RefSeq" id="WP_014789283.1">
    <property type="nucleotide sequence ID" value="NC_018015.1"/>
</dbReference>
<dbReference type="HOGENOM" id="CLU_1451468_0_0_2"/>
<dbReference type="STRING" id="163003.CL1_1451"/>
<evidence type="ECO:0000313" key="1">
    <source>
        <dbReference type="EMBL" id="AFL95650.1"/>
    </source>
</evidence>
<dbReference type="Proteomes" id="UP000006064">
    <property type="component" value="Chromosome"/>
</dbReference>
<dbReference type="EMBL" id="CP003651">
    <property type="protein sequence ID" value="AFL95650.1"/>
    <property type="molecule type" value="Genomic_DNA"/>
</dbReference>
<dbReference type="AlphaFoldDB" id="I3ZVB6"/>
<organism evidence="1 2">
    <name type="scientific">Thermococcus cleftensis (strain DSM 27260 / KACC 17922 / CL1)</name>
    <dbReference type="NCBI Taxonomy" id="163003"/>
    <lineage>
        <taxon>Archaea</taxon>
        <taxon>Methanobacteriati</taxon>
        <taxon>Methanobacteriota</taxon>
        <taxon>Thermococci</taxon>
        <taxon>Thermococcales</taxon>
        <taxon>Thermococcaceae</taxon>
        <taxon>Thermococcus</taxon>
    </lineage>
</organism>
<keyword evidence="2" id="KW-1185">Reference proteome</keyword>
<evidence type="ECO:0000313" key="2">
    <source>
        <dbReference type="Proteomes" id="UP000006064"/>
    </source>
</evidence>
<dbReference type="OrthoDB" id="86024at2157"/>
<sequence>MKVGVPYVLFETRAGRYGVDAYFSMRVERVERRATLIRKAEDLSPVDERPPLALLETDSLEGYLRALFETLYALSGESFNKRARHMRRWNIWRIIGIPTGHQRHIERDERLAKRNREALLALSILRKVLGVKGPSELEGAKIVPLGYAVFELEVKGGEVGDPVYRELFRVDYGAAMALSRLIIEEKKGLRP</sequence>